<dbReference type="EMBL" id="DVOC01000002">
    <property type="protein sequence ID" value="HIU90392.1"/>
    <property type="molecule type" value="Genomic_DNA"/>
</dbReference>
<evidence type="ECO:0000313" key="2">
    <source>
        <dbReference type="Proteomes" id="UP000886852"/>
    </source>
</evidence>
<reference evidence="1" key="1">
    <citation type="submission" date="2020-10" db="EMBL/GenBank/DDBJ databases">
        <authorList>
            <person name="Gilroy R."/>
        </authorList>
    </citation>
    <scope>NUCLEOTIDE SEQUENCE</scope>
    <source>
        <strain evidence="1">ChiHjej12B11-7776</strain>
    </source>
</reference>
<dbReference type="Pfam" id="PF13552">
    <property type="entry name" value="DUF4127"/>
    <property type="match status" value="1"/>
</dbReference>
<reference evidence="1" key="2">
    <citation type="journal article" date="2021" name="PeerJ">
        <title>Extensive microbial diversity within the chicken gut microbiome revealed by metagenomics and culture.</title>
        <authorList>
            <person name="Gilroy R."/>
            <person name="Ravi A."/>
            <person name="Getino M."/>
            <person name="Pursley I."/>
            <person name="Horton D.L."/>
            <person name="Alikhan N.F."/>
            <person name="Baker D."/>
            <person name="Gharbi K."/>
            <person name="Hall N."/>
            <person name="Watson M."/>
            <person name="Adriaenssens E.M."/>
            <person name="Foster-Nyarko E."/>
            <person name="Jarju S."/>
            <person name="Secka A."/>
            <person name="Antonio M."/>
            <person name="Oren A."/>
            <person name="Chaudhuri R.R."/>
            <person name="La Ragione R."/>
            <person name="Hildebrand F."/>
            <person name="Pallen M.J."/>
        </authorList>
    </citation>
    <scope>NUCLEOTIDE SEQUENCE</scope>
    <source>
        <strain evidence="1">ChiHjej12B11-7776</strain>
    </source>
</reference>
<protein>
    <submittedName>
        <fullName evidence="1">DUF4127 family protein</fullName>
    </submittedName>
</protein>
<dbReference type="Proteomes" id="UP000886852">
    <property type="component" value="Unassembled WGS sequence"/>
</dbReference>
<evidence type="ECO:0000313" key="1">
    <source>
        <dbReference type="EMBL" id="HIU90392.1"/>
    </source>
</evidence>
<name>A0A9D1MVP3_9BACT</name>
<proteinExistence type="predicted"/>
<organism evidence="1 2">
    <name type="scientific">Candidatus Fimimonas merdipullorum</name>
    <dbReference type="NCBI Taxonomy" id="2840822"/>
    <lineage>
        <taxon>Bacteria</taxon>
        <taxon>Pseudomonadati</taxon>
        <taxon>Myxococcota</taxon>
        <taxon>Myxococcia</taxon>
        <taxon>Myxococcales</taxon>
        <taxon>Cystobacterineae</taxon>
        <taxon>Myxococcaceae</taxon>
        <taxon>Myxococcaceae incertae sedis</taxon>
        <taxon>Candidatus Fimimonas</taxon>
    </lineage>
</organism>
<sequence length="375" mass="41619">PNYSSDDEEPDYYARCGREIFLTGQTEHKMRLGILDEKQGNALIQQLSQKTAGHLDDYLARRKTNLSLLVKTAQLLGDVIDFLVLPLDDSAQYGYTATDKERLADALATMGKRVPSYPGADEVGMTLTCRAVCDYYKVTPKINCVFPKIECREVVPLYEDRAVGLTLAEQLSAAGCAKSEKGDVNLFLNYPTCQPVEAWQQPSAGYAERDIPNFARQIAGSVSSGKVTALADCAYCNGGDAQLLKEVAKHTDLLRLAYAGWNTSSNTLGTVICQSVFALLFGLNEKFTAERYYEDAGYCGAVRQSVTESFPPHGRYNYFNAGAENGRVAHVVKEQLQKYVSANFPQVAAKYVIDRCRLPWKRMFEVDLTVKCVKR</sequence>
<gene>
    <name evidence="1" type="ORF">IAC72_00045</name>
</gene>
<comment type="caution">
    <text evidence="1">The sequence shown here is derived from an EMBL/GenBank/DDBJ whole genome shotgun (WGS) entry which is preliminary data.</text>
</comment>
<dbReference type="InterPro" id="IPR025394">
    <property type="entry name" value="DUF4127"/>
</dbReference>
<accession>A0A9D1MVP3</accession>
<dbReference type="AlphaFoldDB" id="A0A9D1MVP3"/>
<feature type="non-terminal residue" evidence="1">
    <location>
        <position position="1"/>
    </location>
</feature>